<protein>
    <recommendedName>
        <fullName evidence="7">Alpha/beta hydrolase</fullName>
    </recommendedName>
</protein>
<evidence type="ECO:0000256" key="4">
    <source>
        <dbReference type="SAM" id="Phobius"/>
    </source>
</evidence>
<keyword evidence="4" id="KW-1133">Transmembrane helix</keyword>
<dbReference type="SUPFAM" id="SSF53474">
    <property type="entry name" value="alpha/beta-Hydrolases"/>
    <property type="match status" value="1"/>
</dbReference>
<dbReference type="Gene3D" id="3.40.50.1820">
    <property type="entry name" value="alpha/beta hydrolase"/>
    <property type="match status" value="1"/>
</dbReference>
<dbReference type="GO" id="GO:0016042">
    <property type="term" value="P:lipid catabolic process"/>
    <property type="evidence" value="ECO:0007669"/>
    <property type="project" value="UniProtKB-KW"/>
</dbReference>
<proteinExistence type="predicted"/>
<name>A0A2K2F720_9CLOT</name>
<dbReference type="EMBL" id="NIOJ01000006">
    <property type="protein sequence ID" value="PNU00800.1"/>
    <property type="molecule type" value="Genomic_DNA"/>
</dbReference>
<dbReference type="GO" id="GO:0003847">
    <property type="term" value="F:1-alkyl-2-acetylglycerophosphocholine esterase activity"/>
    <property type="evidence" value="ECO:0007669"/>
    <property type="project" value="TreeGrafter"/>
</dbReference>
<dbReference type="PANTHER" id="PTHR10272">
    <property type="entry name" value="PLATELET-ACTIVATING FACTOR ACETYLHYDROLASE"/>
    <property type="match status" value="1"/>
</dbReference>
<comment type="caution">
    <text evidence="5">The sequence shown here is derived from an EMBL/GenBank/DDBJ whole genome shotgun (WGS) entry which is preliminary data.</text>
</comment>
<keyword evidence="2" id="KW-0442">Lipid degradation</keyword>
<keyword evidence="6" id="KW-1185">Reference proteome</keyword>
<sequence>MGGKIMGYHSYILLGIIILLVSFLSVSNRQKLIKIVMLKRVVNIFTIIAIVFIAFAVVLFPDLGSTKTTGEYSYTHSVLELTDTSRLEDYKSDGSFRELSVLVYYPDSDGIENNTCPLVVFSHGGISTKTSNLSLYKELASHGYVVVSIDHTYHSLSTEVGGKKIYIDSGYMKELNTEDSHSDIENSYALFKKWMKLRTEDINFVLDTFIQNSEEDGNSFYPLINAKNIGVAGHSLGGSAVLGVARQRDDIKAVIAMESPYMCDITGVDGNDFIWNTDPYSSAVMNIYSDSGYPLIETDNKYVQNKNMYQNENVENYYIKGSNHYTLTDLVRTSPILCAILGGGYKKSGYDTLEFINQKSLVFFDKYLK</sequence>
<feature type="transmembrane region" description="Helical" evidence="4">
    <location>
        <begin position="38"/>
        <end position="60"/>
    </location>
</feature>
<evidence type="ECO:0000313" key="5">
    <source>
        <dbReference type="EMBL" id="PNU00800.1"/>
    </source>
</evidence>
<accession>A0A2K2F720</accession>
<evidence type="ECO:0000256" key="3">
    <source>
        <dbReference type="ARBA" id="ARBA00023098"/>
    </source>
</evidence>
<dbReference type="Proteomes" id="UP000236151">
    <property type="component" value="Unassembled WGS sequence"/>
</dbReference>
<gene>
    <name evidence="5" type="ORF">CDQ84_03870</name>
</gene>
<keyword evidence="3" id="KW-0443">Lipid metabolism</keyword>
<keyword evidence="1" id="KW-0378">Hydrolase</keyword>
<evidence type="ECO:0000256" key="2">
    <source>
        <dbReference type="ARBA" id="ARBA00022963"/>
    </source>
</evidence>
<dbReference type="AlphaFoldDB" id="A0A2K2F720"/>
<keyword evidence="4" id="KW-0812">Transmembrane</keyword>
<reference evidence="5 6" key="1">
    <citation type="submission" date="2017-06" db="EMBL/GenBank/DDBJ databases">
        <title>Investigating the central metabolism of Clostridium thermosuccinogenes.</title>
        <authorList>
            <person name="Koendjbiharie J.G."/>
            <person name="van Kranenburg R."/>
        </authorList>
    </citation>
    <scope>NUCLEOTIDE SEQUENCE [LARGE SCALE GENOMIC DNA]</scope>
    <source>
        <strain evidence="5 6">DSM 5806</strain>
    </source>
</reference>
<feature type="transmembrane region" description="Helical" evidence="4">
    <location>
        <begin position="6"/>
        <end position="26"/>
    </location>
</feature>
<evidence type="ECO:0000313" key="6">
    <source>
        <dbReference type="Proteomes" id="UP000236151"/>
    </source>
</evidence>
<evidence type="ECO:0008006" key="7">
    <source>
        <dbReference type="Google" id="ProtNLM"/>
    </source>
</evidence>
<organism evidence="5 6">
    <name type="scientific">Clostridium thermosuccinogenes</name>
    <dbReference type="NCBI Taxonomy" id="84032"/>
    <lineage>
        <taxon>Bacteria</taxon>
        <taxon>Bacillati</taxon>
        <taxon>Bacillota</taxon>
        <taxon>Clostridia</taxon>
        <taxon>Eubacteriales</taxon>
        <taxon>Clostridiaceae</taxon>
        <taxon>Clostridium</taxon>
    </lineage>
</organism>
<dbReference type="Pfam" id="PF03403">
    <property type="entry name" value="PAF-AH_p_II"/>
    <property type="match status" value="1"/>
</dbReference>
<dbReference type="PANTHER" id="PTHR10272:SF0">
    <property type="entry name" value="PLATELET-ACTIVATING FACTOR ACETYLHYDROLASE"/>
    <property type="match status" value="1"/>
</dbReference>
<keyword evidence="4" id="KW-0472">Membrane</keyword>
<dbReference type="KEGG" id="cthd:CDO33_19435"/>
<dbReference type="InterPro" id="IPR029058">
    <property type="entry name" value="AB_hydrolase_fold"/>
</dbReference>
<evidence type="ECO:0000256" key="1">
    <source>
        <dbReference type="ARBA" id="ARBA00022801"/>
    </source>
</evidence>